<name>A0ABU6QXR2_9FABA</name>
<accession>A0ABU6QXR2</accession>
<dbReference type="Proteomes" id="UP001341840">
    <property type="component" value="Unassembled WGS sequence"/>
</dbReference>
<organism evidence="2 3">
    <name type="scientific">Stylosanthes scabra</name>
    <dbReference type="NCBI Taxonomy" id="79078"/>
    <lineage>
        <taxon>Eukaryota</taxon>
        <taxon>Viridiplantae</taxon>
        <taxon>Streptophyta</taxon>
        <taxon>Embryophyta</taxon>
        <taxon>Tracheophyta</taxon>
        <taxon>Spermatophyta</taxon>
        <taxon>Magnoliopsida</taxon>
        <taxon>eudicotyledons</taxon>
        <taxon>Gunneridae</taxon>
        <taxon>Pentapetalae</taxon>
        <taxon>rosids</taxon>
        <taxon>fabids</taxon>
        <taxon>Fabales</taxon>
        <taxon>Fabaceae</taxon>
        <taxon>Papilionoideae</taxon>
        <taxon>50 kb inversion clade</taxon>
        <taxon>dalbergioids sensu lato</taxon>
        <taxon>Dalbergieae</taxon>
        <taxon>Pterocarpus clade</taxon>
        <taxon>Stylosanthes</taxon>
    </lineage>
</organism>
<protein>
    <submittedName>
        <fullName evidence="2">Uncharacterized protein</fullName>
    </submittedName>
</protein>
<comment type="caution">
    <text evidence="2">The sequence shown here is derived from an EMBL/GenBank/DDBJ whole genome shotgun (WGS) entry which is preliminary data.</text>
</comment>
<gene>
    <name evidence="2" type="ORF">PIB30_104626</name>
</gene>
<proteinExistence type="predicted"/>
<evidence type="ECO:0000313" key="2">
    <source>
        <dbReference type="EMBL" id="MED6116897.1"/>
    </source>
</evidence>
<reference evidence="2 3" key="1">
    <citation type="journal article" date="2023" name="Plants (Basel)">
        <title>Bridging the Gap: Combining Genomics and Transcriptomics Approaches to Understand Stylosanthes scabra, an Orphan Legume from the Brazilian Caatinga.</title>
        <authorList>
            <person name="Ferreira-Neto J.R.C."/>
            <person name="da Silva M.D."/>
            <person name="Binneck E."/>
            <person name="de Melo N.F."/>
            <person name="da Silva R.H."/>
            <person name="de Melo A.L.T.M."/>
            <person name="Pandolfi V."/>
            <person name="Bustamante F.O."/>
            <person name="Brasileiro-Vidal A.C."/>
            <person name="Benko-Iseppon A.M."/>
        </authorList>
    </citation>
    <scope>NUCLEOTIDE SEQUENCE [LARGE SCALE GENOMIC DNA]</scope>
    <source>
        <tissue evidence="2">Leaves</tissue>
    </source>
</reference>
<dbReference type="EMBL" id="JASCZI010003650">
    <property type="protein sequence ID" value="MED6116897.1"/>
    <property type="molecule type" value="Genomic_DNA"/>
</dbReference>
<feature type="non-terminal residue" evidence="2">
    <location>
        <position position="1"/>
    </location>
</feature>
<evidence type="ECO:0000256" key="1">
    <source>
        <dbReference type="SAM" id="MobiDB-lite"/>
    </source>
</evidence>
<keyword evidence="3" id="KW-1185">Reference proteome</keyword>
<evidence type="ECO:0000313" key="3">
    <source>
        <dbReference type="Proteomes" id="UP001341840"/>
    </source>
</evidence>
<feature type="region of interest" description="Disordered" evidence="1">
    <location>
        <begin position="1"/>
        <end position="46"/>
    </location>
</feature>
<feature type="compositionally biased region" description="Basic and acidic residues" evidence="1">
    <location>
        <begin position="1"/>
        <end position="17"/>
    </location>
</feature>
<sequence>QHRRVEENLQYLERREPPTAPRRWRRHHRSGDDTTDPRCWTTAGETRSGRQLQGDFKAAMEVAITSICSAGDCSRFSLQKGQRGRQNKAGAVGERLGMWVLGFTGLKKMRKEEICCG</sequence>